<keyword evidence="4 5" id="KW-0472">Membrane</keyword>
<name>A0A7S0ZB64_9RHOD</name>
<gene>
    <name evidence="7" type="ORF">TOLI1172_LOCUS778</name>
</gene>
<keyword evidence="2 5" id="KW-0812">Transmembrane</keyword>
<organism evidence="7">
    <name type="scientific">Timspurckia oligopyrenoides</name>
    <dbReference type="NCBI Taxonomy" id="708627"/>
    <lineage>
        <taxon>Eukaryota</taxon>
        <taxon>Rhodophyta</taxon>
        <taxon>Bangiophyceae</taxon>
        <taxon>Porphyridiales</taxon>
        <taxon>Porphyridiaceae</taxon>
        <taxon>Timspurckia</taxon>
    </lineage>
</organism>
<reference evidence="7" key="1">
    <citation type="submission" date="2021-01" db="EMBL/GenBank/DDBJ databases">
        <authorList>
            <person name="Corre E."/>
            <person name="Pelletier E."/>
            <person name="Niang G."/>
            <person name="Scheremetjew M."/>
            <person name="Finn R."/>
            <person name="Kale V."/>
            <person name="Holt S."/>
            <person name="Cochrane G."/>
            <person name="Meng A."/>
            <person name="Brown T."/>
            <person name="Cohen L."/>
        </authorList>
    </citation>
    <scope>NUCLEOTIDE SEQUENCE</scope>
    <source>
        <strain evidence="7">CCMP3278</strain>
    </source>
</reference>
<evidence type="ECO:0000256" key="3">
    <source>
        <dbReference type="ARBA" id="ARBA00022989"/>
    </source>
</evidence>
<evidence type="ECO:0000259" key="6">
    <source>
        <dbReference type="Pfam" id="PF02656"/>
    </source>
</evidence>
<evidence type="ECO:0000256" key="4">
    <source>
        <dbReference type="ARBA" id="ARBA00023136"/>
    </source>
</evidence>
<protein>
    <recommendedName>
        <fullName evidence="6">DUF202 domain-containing protein</fullName>
    </recommendedName>
</protein>
<feature type="transmembrane region" description="Helical" evidence="5">
    <location>
        <begin position="85"/>
        <end position="106"/>
    </location>
</feature>
<feature type="transmembrane region" description="Helical" evidence="5">
    <location>
        <begin position="127"/>
        <end position="147"/>
    </location>
</feature>
<evidence type="ECO:0000256" key="2">
    <source>
        <dbReference type="ARBA" id="ARBA00022692"/>
    </source>
</evidence>
<dbReference type="AlphaFoldDB" id="A0A7S0ZB64"/>
<dbReference type="InterPro" id="IPR003807">
    <property type="entry name" value="DUF202"/>
</dbReference>
<feature type="domain" description="DUF202" evidence="6">
    <location>
        <begin position="49"/>
        <end position="110"/>
    </location>
</feature>
<evidence type="ECO:0000256" key="5">
    <source>
        <dbReference type="SAM" id="Phobius"/>
    </source>
</evidence>
<keyword evidence="3 5" id="KW-1133">Transmembrane helix</keyword>
<dbReference type="EMBL" id="HBFP01001074">
    <property type="protein sequence ID" value="CAD8816390.1"/>
    <property type="molecule type" value="Transcribed_RNA"/>
</dbReference>
<evidence type="ECO:0000256" key="1">
    <source>
        <dbReference type="ARBA" id="ARBA00004127"/>
    </source>
</evidence>
<accession>A0A7S0ZB64</accession>
<dbReference type="GO" id="GO:0012505">
    <property type="term" value="C:endomembrane system"/>
    <property type="evidence" value="ECO:0007669"/>
    <property type="project" value="UniProtKB-SubCell"/>
</dbReference>
<dbReference type="Pfam" id="PF02656">
    <property type="entry name" value="DUF202"/>
    <property type="match status" value="1"/>
</dbReference>
<proteinExistence type="predicted"/>
<sequence>MSDSELDEIVIETGGQGQYGGIDDTLDTSKATDNNVTTTAKGNDLKTNMGNERTFFKWMFTGLHVGTSSTWILKFFSEPGRFEVWMILIVWIIAFCVVAYGLVGYYRRREAIQMGKTVSEADSPTAVVFLAISSTLTMATIIIYSLYTMDDL</sequence>
<comment type="subcellular location">
    <subcellularLocation>
        <location evidence="1">Endomembrane system</location>
        <topology evidence="1">Multi-pass membrane protein</topology>
    </subcellularLocation>
</comment>
<evidence type="ECO:0000313" key="7">
    <source>
        <dbReference type="EMBL" id="CAD8816390.1"/>
    </source>
</evidence>